<evidence type="ECO:0000313" key="3">
    <source>
        <dbReference type="Proteomes" id="UP001518872"/>
    </source>
</evidence>
<sequence>MPDTDRPQRHTRAAVPAGVTDPLLWRMALDVIDAHHPDQGGRCDNLLCEHQEWPCDAARNAHRALTMAGDVTTGVIDDRRTVREQPGRPARRTRTVEAA</sequence>
<evidence type="ECO:0000313" key="2">
    <source>
        <dbReference type="EMBL" id="MBM7074927.1"/>
    </source>
</evidence>
<accession>A0ABS2IKP7</accession>
<organism evidence="2 3">
    <name type="scientific">Micromonospora humida</name>
    <dbReference type="NCBI Taxonomy" id="2809018"/>
    <lineage>
        <taxon>Bacteria</taxon>
        <taxon>Bacillati</taxon>
        <taxon>Actinomycetota</taxon>
        <taxon>Actinomycetes</taxon>
        <taxon>Micromonosporales</taxon>
        <taxon>Micromonosporaceae</taxon>
        <taxon>Micromonospora</taxon>
    </lineage>
</organism>
<feature type="region of interest" description="Disordered" evidence="1">
    <location>
        <begin position="79"/>
        <end position="99"/>
    </location>
</feature>
<dbReference type="EMBL" id="JAFEUC010000001">
    <property type="protein sequence ID" value="MBM7074927.1"/>
    <property type="molecule type" value="Genomic_DNA"/>
</dbReference>
<comment type="caution">
    <text evidence="2">The sequence shown here is derived from an EMBL/GenBank/DDBJ whole genome shotgun (WGS) entry which is preliminary data.</text>
</comment>
<protein>
    <submittedName>
        <fullName evidence="2">Uncharacterized protein</fullName>
    </submittedName>
</protein>
<reference evidence="2 3" key="1">
    <citation type="submission" date="2021-02" db="EMBL/GenBank/DDBJ databases">
        <authorList>
            <person name="Ra J.-S."/>
        </authorList>
    </citation>
    <scope>NUCLEOTIDE SEQUENCE [LARGE SCALE GENOMIC DNA]</scope>
    <source>
        <strain evidence="2 3">MMS20-R1-14</strain>
    </source>
</reference>
<gene>
    <name evidence="2" type="ORF">JQX11_00975</name>
</gene>
<evidence type="ECO:0000256" key="1">
    <source>
        <dbReference type="SAM" id="MobiDB-lite"/>
    </source>
</evidence>
<dbReference type="Proteomes" id="UP001518872">
    <property type="component" value="Unassembled WGS sequence"/>
</dbReference>
<name>A0ABS2IKP7_9ACTN</name>
<proteinExistence type="predicted"/>
<dbReference type="RefSeq" id="WP_204923015.1">
    <property type="nucleotide sequence ID" value="NZ_JAFEUC010000001.1"/>
</dbReference>
<keyword evidence="3" id="KW-1185">Reference proteome</keyword>